<feature type="transmembrane region" description="Helical" evidence="1">
    <location>
        <begin position="34"/>
        <end position="50"/>
    </location>
</feature>
<proteinExistence type="predicted"/>
<keyword evidence="3" id="KW-1185">Reference proteome</keyword>
<name>A0A2K1WUB3_POPTR</name>
<dbReference type="InParanoid" id="A0A2K1WUB3"/>
<dbReference type="STRING" id="3694.A0A2K1WUB3"/>
<evidence type="ECO:0000256" key="1">
    <source>
        <dbReference type="SAM" id="Phobius"/>
    </source>
</evidence>
<evidence type="ECO:0000313" key="2">
    <source>
        <dbReference type="EMBL" id="PNS92107.1"/>
    </source>
</evidence>
<accession>A0A2K1WUB3</accession>
<dbReference type="EMBL" id="CM009307">
    <property type="protein sequence ID" value="PNS92107.1"/>
    <property type="molecule type" value="Genomic_DNA"/>
</dbReference>
<gene>
    <name evidence="2" type="ORF">POPTR_018G015600</name>
</gene>
<dbReference type="Proteomes" id="UP000006729">
    <property type="component" value="Chromosome 18"/>
</dbReference>
<keyword evidence="1" id="KW-1133">Transmembrane helix</keyword>
<keyword evidence="1" id="KW-0812">Transmembrane</keyword>
<reference evidence="2 3" key="1">
    <citation type="journal article" date="2006" name="Science">
        <title>The genome of black cottonwood, Populus trichocarpa (Torr. &amp; Gray).</title>
        <authorList>
            <person name="Tuskan G.A."/>
            <person name="Difazio S."/>
            <person name="Jansson S."/>
            <person name="Bohlmann J."/>
            <person name="Grigoriev I."/>
            <person name="Hellsten U."/>
            <person name="Putnam N."/>
            <person name="Ralph S."/>
            <person name="Rombauts S."/>
            <person name="Salamov A."/>
            <person name="Schein J."/>
            <person name="Sterck L."/>
            <person name="Aerts A."/>
            <person name="Bhalerao R.R."/>
            <person name="Bhalerao R.P."/>
            <person name="Blaudez D."/>
            <person name="Boerjan W."/>
            <person name="Brun A."/>
            <person name="Brunner A."/>
            <person name="Busov V."/>
            <person name="Campbell M."/>
            <person name="Carlson J."/>
            <person name="Chalot M."/>
            <person name="Chapman J."/>
            <person name="Chen G.L."/>
            <person name="Cooper D."/>
            <person name="Coutinho P.M."/>
            <person name="Couturier J."/>
            <person name="Covert S."/>
            <person name="Cronk Q."/>
            <person name="Cunningham R."/>
            <person name="Davis J."/>
            <person name="Degroeve S."/>
            <person name="Dejardin A."/>
            <person name="Depamphilis C."/>
            <person name="Detter J."/>
            <person name="Dirks B."/>
            <person name="Dubchak I."/>
            <person name="Duplessis S."/>
            <person name="Ehlting J."/>
            <person name="Ellis B."/>
            <person name="Gendler K."/>
            <person name="Goodstein D."/>
            <person name="Gribskov M."/>
            <person name="Grimwood J."/>
            <person name="Groover A."/>
            <person name="Gunter L."/>
            <person name="Hamberger B."/>
            <person name="Heinze B."/>
            <person name="Helariutta Y."/>
            <person name="Henrissat B."/>
            <person name="Holligan D."/>
            <person name="Holt R."/>
            <person name="Huang W."/>
            <person name="Islam-Faridi N."/>
            <person name="Jones S."/>
            <person name="Jones-Rhoades M."/>
            <person name="Jorgensen R."/>
            <person name="Joshi C."/>
            <person name="Kangasjarvi J."/>
            <person name="Karlsson J."/>
            <person name="Kelleher C."/>
            <person name="Kirkpatrick R."/>
            <person name="Kirst M."/>
            <person name="Kohler A."/>
            <person name="Kalluri U."/>
            <person name="Larimer F."/>
            <person name="Leebens-Mack J."/>
            <person name="Leple J.C."/>
            <person name="Locascio P."/>
            <person name="Lou Y."/>
            <person name="Lucas S."/>
            <person name="Martin F."/>
            <person name="Montanini B."/>
            <person name="Napoli C."/>
            <person name="Nelson D.R."/>
            <person name="Nelson C."/>
            <person name="Nieminen K."/>
            <person name="Nilsson O."/>
            <person name="Pereda V."/>
            <person name="Peter G."/>
            <person name="Philippe R."/>
            <person name="Pilate G."/>
            <person name="Poliakov A."/>
            <person name="Razumovskaya J."/>
            <person name="Richardson P."/>
            <person name="Rinaldi C."/>
            <person name="Ritland K."/>
            <person name="Rouze P."/>
            <person name="Ryaboy D."/>
            <person name="Schmutz J."/>
            <person name="Schrader J."/>
            <person name="Segerman B."/>
            <person name="Shin H."/>
            <person name="Siddiqui A."/>
            <person name="Sterky F."/>
            <person name="Terry A."/>
            <person name="Tsai C.J."/>
            <person name="Uberbacher E."/>
            <person name="Unneberg P."/>
            <person name="Vahala J."/>
            <person name="Wall K."/>
            <person name="Wessler S."/>
            <person name="Yang G."/>
            <person name="Yin T."/>
            <person name="Douglas C."/>
            <person name="Marra M."/>
            <person name="Sandberg G."/>
            <person name="Van de Peer Y."/>
            <person name="Rokhsar D."/>
        </authorList>
    </citation>
    <scope>NUCLEOTIDE SEQUENCE [LARGE SCALE GENOMIC DNA]</scope>
    <source>
        <strain evidence="3">cv. Nisqually</strain>
    </source>
</reference>
<sequence length="68" mass="7535">MHAPYLANRYFRNVIHCKASCSALKAFNTWKKDLYAISLALTALAILVSGRQRKAFLFVSTSLCLAGV</sequence>
<organism evidence="2 3">
    <name type="scientific">Populus trichocarpa</name>
    <name type="common">Western balsam poplar</name>
    <name type="synonym">Populus balsamifera subsp. trichocarpa</name>
    <dbReference type="NCBI Taxonomy" id="3694"/>
    <lineage>
        <taxon>Eukaryota</taxon>
        <taxon>Viridiplantae</taxon>
        <taxon>Streptophyta</taxon>
        <taxon>Embryophyta</taxon>
        <taxon>Tracheophyta</taxon>
        <taxon>Spermatophyta</taxon>
        <taxon>Magnoliopsida</taxon>
        <taxon>eudicotyledons</taxon>
        <taxon>Gunneridae</taxon>
        <taxon>Pentapetalae</taxon>
        <taxon>rosids</taxon>
        <taxon>fabids</taxon>
        <taxon>Malpighiales</taxon>
        <taxon>Salicaceae</taxon>
        <taxon>Saliceae</taxon>
        <taxon>Populus</taxon>
    </lineage>
</organism>
<dbReference type="AlphaFoldDB" id="A0A2K1WUB3"/>
<evidence type="ECO:0000313" key="3">
    <source>
        <dbReference type="Proteomes" id="UP000006729"/>
    </source>
</evidence>
<protein>
    <submittedName>
        <fullName evidence="2">Uncharacterized protein</fullName>
    </submittedName>
</protein>
<keyword evidence="1" id="KW-0472">Membrane</keyword>